<dbReference type="GO" id="GO:0006338">
    <property type="term" value="P:chromatin remodeling"/>
    <property type="evidence" value="ECO:0007669"/>
    <property type="project" value="InterPro"/>
</dbReference>
<dbReference type="AlphaFoldDB" id="A0A1E4TCN0"/>
<comment type="similarity">
    <text evidence="2">Belongs to the SNF5 family.</text>
</comment>
<evidence type="ECO:0000256" key="1">
    <source>
        <dbReference type="ARBA" id="ARBA00004123"/>
    </source>
</evidence>
<dbReference type="OrthoDB" id="10258327at2759"/>
<sequence>MQSAQACSTTYASRLRADRTSLISITSGQTRTRKQYLDDIDSDNEHDDDTPPVVSEIKAKRAPVVYSNSFTGAIPAVPEALVPIRINIEYDNMRIDDFFCWNLYESQITPERFSQIMCIDMDLPATVANQIATAIKTQLDEYAPVVGIDTQTVAAAAAADTEFANSVVPVQVSLHLSKYLFEDKFEWDIGSDELQPEQFAKIVCQDMSLSSEFYPAISHAVHESLLRLKKDFVSGEAAALVNQDNQAAYGARAGWRLDAEGLCSEWAPSIEVLSKDEIEKREGERERNIRRLRRESARFGSGRRRTARPIDPYAGTPRSRPSTPFW</sequence>
<evidence type="ECO:0000256" key="2">
    <source>
        <dbReference type="ARBA" id="ARBA00010239"/>
    </source>
</evidence>
<dbReference type="PANTHER" id="PTHR10019">
    <property type="entry name" value="SNF5"/>
    <property type="match status" value="1"/>
</dbReference>
<organism evidence="7 8">
    <name type="scientific">Tortispora caseinolytica NRRL Y-17796</name>
    <dbReference type="NCBI Taxonomy" id="767744"/>
    <lineage>
        <taxon>Eukaryota</taxon>
        <taxon>Fungi</taxon>
        <taxon>Dikarya</taxon>
        <taxon>Ascomycota</taxon>
        <taxon>Saccharomycotina</taxon>
        <taxon>Trigonopsidomycetes</taxon>
        <taxon>Trigonopsidales</taxon>
        <taxon>Trigonopsidaceae</taxon>
        <taxon>Tortispora</taxon>
    </lineage>
</organism>
<dbReference type="InterPro" id="IPR006939">
    <property type="entry name" value="SNF5"/>
</dbReference>
<protein>
    <submittedName>
        <fullName evidence="7">Uncharacterized protein</fullName>
    </submittedName>
</protein>
<keyword evidence="8" id="KW-1185">Reference proteome</keyword>
<evidence type="ECO:0000256" key="5">
    <source>
        <dbReference type="ARBA" id="ARBA00023242"/>
    </source>
</evidence>
<keyword evidence="4" id="KW-0804">Transcription</keyword>
<dbReference type="EMBL" id="KV453843">
    <property type="protein sequence ID" value="ODV89515.1"/>
    <property type="molecule type" value="Genomic_DNA"/>
</dbReference>
<proteinExistence type="inferred from homology"/>
<evidence type="ECO:0000313" key="7">
    <source>
        <dbReference type="EMBL" id="ODV89515.1"/>
    </source>
</evidence>
<evidence type="ECO:0000256" key="4">
    <source>
        <dbReference type="ARBA" id="ARBA00023163"/>
    </source>
</evidence>
<evidence type="ECO:0000256" key="6">
    <source>
        <dbReference type="SAM" id="MobiDB-lite"/>
    </source>
</evidence>
<dbReference type="Pfam" id="PF04855">
    <property type="entry name" value="SNF5"/>
    <property type="match status" value="1"/>
</dbReference>
<dbReference type="Proteomes" id="UP000095023">
    <property type="component" value="Unassembled WGS sequence"/>
</dbReference>
<keyword evidence="3" id="KW-0805">Transcription regulation</keyword>
<feature type="region of interest" description="Disordered" evidence="6">
    <location>
        <begin position="293"/>
        <end position="326"/>
    </location>
</feature>
<dbReference type="GO" id="GO:0000228">
    <property type="term" value="C:nuclear chromosome"/>
    <property type="evidence" value="ECO:0007669"/>
    <property type="project" value="InterPro"/>
</dbReference>
<evidence type="ECO:0000313" key="8">
    <source>
        <dbReference type="Proteomes" id="UP000095023"/>
    </source>
</evidence>
<comment type="subcellular location">
    <subcellularLocation>
        <location evidence="1">Nucleus</location>
    </subcellularLocation>
</comment>
<accession>A0A1E4TCN0</accession>
<evidence type="ECO:0000256" key="3">
    <source>
        <dbReference type="ARBA" id="ARBA00023015"/>
    </source>
</evidence>
<reference evidence="8" key="1">
    <citation type="submission" date="2016-02" db="EMBL/GenBank/DDBJ databases">
        <title>Comparative genomics of biotechnologically important yeasts.</title>
        <authorList>
            <consortium name="DOE Joint Genome Institute"/>
            <person name="Riley R."/>
            <person name="Haridas S."/>
            <person name="Wolfe K.H."/>
            <person name="Lopes M.R."/>
            <person name="Hittinger C.T."/>
            <person name="Goker M."/>
            <person name="Salamov A."/>
            <person name="Wisecaver J."/>
            <person name="Long T.M."/>
            <person name="Aerts A.L."/>
            <person name="Barry K."/>
            <person name="Choi C."/>
            <person name="Clum A."/>
            <person name="Coughlan A.Y."/>
            <person name="Deshpande S."/>
            <person name="Douglass A.P."/>
            <person name="Hanson S.J."/>
            <person name="Klenk H.-P."/>
            <person name="Labutti K."/>
            <person name="Lapidus A."/>
            <person name="Lindquist E."/>
            <person name="Lipzen A."/>
            <person name="Meier-Kolthoff J.P."/>
            <person name="Ohm R.A."/>
            <person name="Otillar R.P."/>
            <person name="Pangilinan J."/>
            <person name="Peng Y."/>
            <person name="Rokas A."/>
            <person name="Rosa C.A."/>
            <person name="Scheuner C."/>
            <person name="Sibirny A.A."/>
            <person name="Slot J.C."/>
            <person name="Stielow J.B."/>
            <person name="Sun H."/>
            <person name="Kurtzman C.P."/>
            <person name="Blackwell M."/>
            <person name="Jeffries T.W."/>
            <person name="Grigoriev I.V."/>
        </authorList>
    </citation>
    <scope>NUCLEOTIDE SEQUENCE [LARGE SCALE GENOMIC DNA]</scope>
    <source>
        <strain evidence="8">NRRL Y-17796</strain>
    </source>
</reference>
<gene>
    <name evidence="7" type="ORF">CANCADRAFT_140214</name>
</gene>
<keyword evidence="5" id="KW-0539">Nucleus</keyword>
<name>A0A1E4TCN0_9ASCO</name>